<evidence type="ECO:0000313" key="4">
    <source>
        <dbReference type="Proteomes" id="UP000675881"/>
    </source>
</evidence>
<evidence type="ECO:0000256" key="2">
    <source>
        <dbReference type="SAM" id="Phobius"/>
    </source>
</evidence>
<keyword evidence="2" id="KW-1133">Transmembrane helix</keyword>
<dbReference type="Proteomes" id="UP000675881">
    <property type="component" value="Chromosome 15"/>
</dbReference>
<accession>A0A7R8H462</accession>
<organism evidence="3 4">
    <name type="scientific">Lepeophtheirus salmonis</name>
    <name type="common">Salmon louse</name>
    <name type="synonym">Caligus salmonis</name>
    <dbReference type="NCBI Taxonomy" id="72036"/>
    <lineage>
        <taxon>Eukaryota</taxon>
        <taxon>Metazoa</taxon>
        <taxon>Ecdysozoa</taxon>
        <taxon>Arthropoda</taxon>
        <taxon>Crustacea</taxon>
        <taxon>Multicrustacea</taxon>
        <taxon>Hexanauplia</taxon>
        <taxon>Copepoda</taxon>
        <taxon>Siphonostomatoida</taxon>
        <taxon>Caligidae</taxon>
        <taxon>Lepeophtheirus</taxon>
    </lineage>
</organism>
<protein>
    <submittedName>
        <fullName evidence="3">(salmon louse) hypothetical protein</fullName>
    </submittedName>
</protein>
<keyword evidence="4" id="KW-1185">Reference proteome</keyword>
<feature type="region of interest" description="Disordered" evidence="1">
    <location>
        <begin position="92"/>
        <end position="127"/>
    </location>
</feature>
<dbReference type="AlphaFoldDB" id="A0A7R8H462"/>
<dbReference type="EMBL" id="HG994594">
    <property type="protein sequence ID" value="CAF2858064.1"/>
    <property type="molecule type" value="Genomic_DNA"/>
</dbReference>
<sequence>MASVIGVVIALLVVFVILVIILLYAYKSHKMCFKACSNPSSSSLNKPIISDTSKLNKIDASNQLKNGQNPSDNHGLNDKIWPENPNYQVYSPNGYHLDTSSTKRHSTTTTSASSASSSRTTTPSKSVESVNKLLYAELQFPVTSNYGSMKKRNHHRSRLRAAAAAAAADKSCRVAPEDVTHAYNCQTNESLQLSET</sequence>
<proteinExistence type="predicted"/>
<dbReference type="OrthoDB" id="10039395at2759"/>
<evidence type="ECO:0000256" key="1">
    <source>
        <dbReference type="SAM" id="MobiDB-lite"/>
    </source>
</evidence>
<name>A0A7R8H462_LEPSM</name>
<gene>
    <name evidence="3" type="ORF">LSAA_5852</name>
</gene>
<keyword evidence="2" id="KW-0812">Transmembrane</keyword>
<feature type="transmembrane region" description="Helical" evidence="2">
    <location>
        <begin position="6"/>
        <end position="26"/>
    </location>
</feature>
<reference evidence="3" key="1">
    <citation type="submission" date="2021-02" db="EMBL/GenBank/DDBJ databases">
        <authorList>
            <person name="Bekaert M."/>
        </authorList>
    </citation>
    <scope>NUCLEOTIDE SEQUENCE</scope>
    <source>
        <strain evidence="3">IoA-00</strain>
    </source>
</reference>
<feature type="compositionally biased region" description="Low complexity" evidence="1">
    <location>
        <begin position="107"/>
        <end position="126"/>
    </location>
</feature>
<evidence type="ECO:0000313" key="3">
    <source>
        <dbReference type="EMBL" id="CAF2858064.1"/>
    </source>
</evidence>
<keyword evidence="2" id="KW-0472">Membrane</keyword>